<name>A0ABD1T018_9LAMI</name>
<gene>
    <name evidence="9" type="ORF">Adt_21675</name>
</gene>
<keyword evidence="10" id="KW-1185">Reference proteome</keyword>
<dbReference type="PROSITE" id="PS00375">
    <property type="entry name" value="UDPGT"/>
    <property type="match status" value="1"/>
</dbReference>
<evidence type="ECO:0000256" key="1">
    <source>
        <dbReference type="ARBA" id="ARBA00004935"/>
    </source>
</evidence>
<dbReference type="AlphaFoldDB" id="A0ABD1T018"/>
<evidence type="ECO:0000256" key="5">
    <source>
        <dbReference type="ARBA" id="ARBA00050360"/>
    </source>
</evidence>
<dbReference type="InterPro" id="IPR002213">
    <property type="entry name" value="UDP_glucos_trans"/>
</dbReference>
<evidence type="ECO:0000313" key="9">
    <source>
        <dbReference type="EMBL" id="KAL2506054.1"/>
    </source>
</evidence>
<dbReference type="PANTHER" id="PTHR11926:SF1375">
    <property type="entry name" value="GLYCOSYLTRANSFERASE"/>
    <property type="match status" value="1"/>
</dbReference>
<protein>
    <recommendedName>
        <fullName evidence="8">Glycosyltransferase</fullName>
        <ecNumber evidence="8">2.4.1.-</ecNumber>
    </recommendedName>
</protein>
<dbReference type="FunFam" id="3.40.50.2000:FF:000019">
    <property type="entry name" value="Glycosyltransferase"/>
    <property type="match status" value="1"/>
</dbReference>
<dbReference type="Gene3D" id="3.40.50.2000">
    <property type="entry name" value="Glycogen Phosphorylase B"/>
    <property type="match status" value="2"/>
</dbReference>
<keyword evidence="4" id="KW-0732">Signal</keyword>
<keyword evidence="7" id="KW-0328">Glycosyltransferase</keyword>
<reference evidence="10" key="1">
    <citation type="submission" date="2024-07" db="EMBL/GenBank/DDBJ databases">
        <title>Two chromosome-level genome assemblies of Korean endemic species Abeliophyllum distichum and Forsythia ovata (Oleaceae).</title>
        <authorList>
            <person name="Jang H."/>
        </authorList>
    </citation>
    <scope>NUCLEOTIDE SEQUENCE [LARGE SCALE GENOMIC DNA]</scope>
</reference>
<accession>A0ABD1T018</accession>
<dbReference type="Pfam" id="PF00201">
    <property type="entry name" value="UDPGT"/>
    <property type="match status" value="1"/>
</dbReference>
<comment type="pathway">
    <text evidence="1">Pigment biosynthesis; anthocyanin biosynthesis.</text>
</comment>
<evidence type="ECO:0000256" key="2">
    <source>
        <dbReference type="ARBA" id="ARBA00009995"/>
    </source>
</evidence>
<evidence type="ECO:0000256" key="4">
    <source>
        <dbReference type="ARBA" id="ARBA00022729"/>
    </source>
</evidence>
<comment type="catalytic activity">
    <reaction evidence="5">
        <text>an anthocyanidin 3-O-beta-D-glucoside + UDP-alpha-D-glucose = an anthocyanidin 3,5-di-O-beta-D-glucoside + UDP + 2 H(+)</text>
        <dbReference type="Rhea" id="RHEA:35423"/>
        <dbReference type="ChEBI" id="CHEBI:15378"/>
        <dbReference type="ChEBI" id="CHEBI:16307"/>
        <dbReference type="ChEBI" id="CHEBI:57503"/>
        <dbReference type="ChEBI" id="CHEBI:58223"/>
        <dbReference type="ChEBI" id="CHEBI:58885"/>
        <dbReference type="EC" id="2.4.1.298"/>
    </reaction>
</comment>
<organism evidence="9 10">
    <name type="scientific">Abeliophyllum distichum</name>
    <dbReference type="NCBI Taxonomy" id="126358"/>
    <lineage>
        <taxon>Eukaryota</taxon>
        <taxon>Viridiplantae</taxon>
        <taxon>Streptophyta</taxon>
        <taxon>Embryophyta</taxon>
        <taxon>Tracheophyta</taxon>
        <taxon>Spermatophyta</taxon>
        <taxon>Magnoliopsida</taxon>
        <taxon>eudicotyledons</taxon>
        <taxon>Gunneridae</taxon>
        <taxon>Pentapetalae</taxon>
        <taxon>asterids</taxon>
        <taxon>lamiids</taxon>
        <taxon>Lamiales</taxon>
        <taxon>Oleaceae</taxon>
        <taxon>Forsythieae</taxon>
        <taxon>Abeliophyllum</taxon>
    </lineage>
</organism>
<evidence type="ECO:0000256" key="8">
    <source>
        <dbReference type="RuleBase" id="RU362057"/>
    </source>
</evidence>
<dbReference type="PANTHER" id="PTHR11926">
    <property type="entry name" value="GLUCOSYL/GLUCURONOSYL TRANSFERASES"/>
    <property type="match status" value="1"/>
</dbReference>
<dbReference type="EC" id="2.4.1.-" evidence="8"/>
<evidence type="ECO:0000256" key="6">
    <source>
        <dbReference type="ARBA" id="ARBA00056922"/>
    </source>
</evidence>
<comment type="similarity">
    <text evidence="2 7">Belongs to the UDP-glycosyltransferase family.</text>
</comment>
<sequence length="475" mass="52470">MGFYPSQVELSCCFPGNFSGPRLNPKMEKGRAHVVVLAYHGQGHINPMVQFSRRLAAKGIQVTVATTLSNTKAMQSASSSIVFESIYDDCTEGGVAGPGGFRGFLDRFEASGTRNLTQLIRNSERPVKCLFYDANITWVSSVASHMGVARAAFFTQSCAAVASYYPMHCDLSEVTPPVSAFSMPGLPEIGLPNLPSLGPDTGRYPPIIRYILQQFHNSENADWVLFNSFDKLEEEVVSWMSKLWPVRTIGPTLPSIYLDNRIESDNDYGFNIHKPNTDACMKWLDSKETGSVVYVSFGSNANLNTEQTAEVAEALKQSNNSFLWVVKPSEESKLPTNFSNENSEKGLVVKWCPQLAVLAHHAAGCFISHCGWNSTMEAISLGVPMVAMPQFLDQMTNAHFVEHIWRVGMMPKADEKGVTRSDEIKRCINEIMQGGGGQEIRKNAIYWKVLAQEAIDEGGSSDKYIDEIISHLLIA</sequence>
<proteinExistence type="inferred from homology"/>
<evidence type="ECO:0000256" key="7">
    <source>
        <dbReference type="RuleBase" id="RU003718"/>
    </source>
</evidence>
<dbReference type="CDD" id="cd03784">
    <property type="entry name" value="GT1_Gtf-like"/>
    <property type="match status" value="1"/>
</dbReference>
<dbReference type="Proteomes" id="UP001604336">
    <property type="component" value="Unassembled WGS sequence"/>
</dbReference>
<evidence type="ECO:0000313" key="10">
    <source>
        <dbReference type="Proteomes" id="UP001604336"/>
    </source>
</evidence>
<dbReference type="GO" id="GO:0102816">
    <property type="term" value="F:UDP-D-glucose:delphinidin 3-O-glucosyl-5-O-caffeoylglucoside -O-beta-D-glucosyltransferase activity"/>
    <property type="evidence" value="ECO:0007669"/>
    <property type="project" value="UniProtKB-EC"/>
</dbReference>
<comment type="function">
    <text evidence="6">Catalyzes the glucosylation at the O-5 position of anthocyanidin 3-glucosides to form anthocyanidin 3,5-di-O-glucosides using UDP-glucose as sugar donor. Anthocyanidin 3,5-di-O-glucosides are molecules that are responsible for pigmentation. Also acts on anthocyanidin 3-O-(6-O-malonylglucoside). Much less active with hydroxycinnamoylglucose derivatives. No activity in the absence of the 3-O-glucoside group.</text>
</comment>
<dbReference type="SUPFAM" id="SSF53756">
    <property type="entry name" value="UDP-Glycosyltransferase/glycogen phosphorylase"/>
    <property type="match status" value="1"/>
</dbReference>
<keyword evidence="3 7" id="KW-0808">Transferase</keyword>
<dbReference type="EMBL" id="JBFOLK010000006">
    <property type="protein sequence ID" value="KAL2506054.1"/>
    <property type="molecule type" value="Genomic_DNA"/>
</dbReference>
<comment type="caution">
    <text evidence="9">The sequence shown here is derived from an EMBL/GenBank/DDBJ whole genome shotgun (WGS) entry which is preliminary data.</text>
</comment>
<dbReference type="InterPro" id="IPR035595">
    <property type="entry name" value="UDP_glycos_trans_CS"/>
</dbReference>
<evidence type="ECO:0000256" key="3">
    <source>
        <dbReference type="ARBA" id="ARBA00022679"/>
    </source>
</evidence>